<dbReference type="RefSeq" id="XP_068367194.1">
    <property type="nucleotide sequence ID" value="XM_068498459.1"/>
</dbReference>
<accession>A0A1J4KSH6</accession>
<keyword evidence="1" id="KW-0812">Transmembrane</keyword>
<name>A0A1J4KSH6_9EUKA</name>
<feature type="transmembrane region" description="Helical" evidence="1">
    <location>
        <begin position="136"/>
        <end position="154"/>
    </location>
</feature>
<evidence type="ECO:0008006" key="4">
    <source>
        <dbReference type="Google" id="ProtNLM"/>
    </source>
</evidence>
<organism evidence="2 3">
    <name type="scientific">Tritrichomonas foetus</name>
    <dbReference type="NCBI Taxonomy" id="1144522"/>
    <lineage>
        <taxon>Eukaryota</taxon>
        <taxon>Metamonada</taxon>
        <taxon>Parabasalia</taxon>
        <taxon>Tritrichomonadida</taxon>
        <taxon>Tritrichomonadidae</taxon>
        <taxon>Tritrichomonas</taxon>
    </lineage>
</organism>
<keyword evidence="1" id="KW-0472">Membrane</keyword>
<feature type="transmembrane region" description="Helical" evidence="1">
    <location>
        <begin position="160"/>
        <end position="180"/>
    </location>
</feature>
<feature type="transmembrane region" description="Helical" evidence="1">
    <location>
        <begin position="61"/>
        <end position="83"/>
    </location>
</feature>
<keyword evidence="3" id="KW-1185">Reference proteome</keyword>
<evidence type="ECO:0000313" key="3">
    <source>
        <dbReference type="Proteomes" id="UP000179807"/>
    </source>
</evidence>
<comment type="caution">
    <text evidence="2">The sequence shown here is derived from an EMBL/GenBank/DDBJ whole genome shotgun (WGS) entry which is preliminary data.</text>
</comment>
<dbReference type="Proteomes" id="UP000179807">
    <property type="component" value="Unassembled WGS sequence"/>
</dbReference>
<feature type="transmembrane region" description="Helical" evidence="1">
    <location>
        <begin position="38"/>
        <end position="55"/>
    </location>
</feature>
<reference evidence="2" key="1">
    <citation type="submission" date="2016-10" db="EMBL/GenBank/DDBJ databases">
        <authorList>
            <person name="Benchimol M."/>
            <person name="Almeida L.G."/>
            <person name="Vasconcelos A.T."/>
            <person name="Perreira-Neves A."/>
            <person name="Rosa I.A."/>
            <person name="Tasca T."/>
            <person name="Bogo M.R."/>
            <person name="de Souza W."/>
        </authorList>
    </citation>
    <scope>NUCLEOTIDE SEQUENCE [LARGE SCALE GENOMIC DNA]</scope>
    <source>
        <strain evidence="2">K</strain>
    </source>
</reference>
<sequence length="206" mass="23975">MESSKQFANCLYNFLQPIEEDVYKFEDVALFLKRRKSALLYVLINLLFFGVYCLHLPVYSFVFLCLGLYFSLPFYFPLIKPFLRRLVLGKRVKNLPEDAPRKRYTIQQIAAFIGTLHYLLKRQIQHAKEGIEQKKLFLIAGTLFVLNFIFYLFLSISDSLALFIILNGILLLPFLLQLHVSAQFADLQDRLASVTSNFAISKEKTE</sequence>
<dbReference type="AlphaFoldDB" id="A0A1J4KSH6"/>
<protein>
    <recommendedName>
        <fullName evidence="4">PRA1 family protein</fullName>
    </recommendedName>
</protein>
<proteinExistence type="predicted"/>
<dbReference type="VEuPathDB" id="TrichDB:TRFO_15555"/>
<dbReference type="EMBL" id="MLAK01000422">
    <property type="protein sequence ID" value="OHT14058.1"/>
    <property type="molecule type" value="Genomic_DNA"/>
</dbReference>
<keyword evidence="1" id="KW-1133">Transmembrane helix</keyword>
<dbReference type="OrthoDB" id="10501802at2759"/>
<evidence type="ECO:0000256" key="1">
    <source>
        <dbReference type="SAM" id="Phobius"/>
    </source>
</evidence>
<evidence type="ECO:0000313" key="2">
    <source>
        <dbReference type="EMBL" id="OHT14058.1"/>
    </source>
</evidence>
<dbReference type="GeneID" id="94833163"/>
<gene>
    <name evidence="2" type="ORF">TRFO_15555</name>
</gene>